<dbReference type="EMBL" id="JH603168">
    <property type="protein sequence ID" value="EIC23437.1"/>
    <property type="molecule type" value="Genomic_DNA"/>
</dbReference>
<sequence>MLKGGAVQLLCPLLLCCGTVSEGGQAVEDMGSPFAQRYPRGEDIYARNIWDMQVHAGRIYLGAGNSSNRGPAANAGRVPIIAYDPALATFVTEGEVAEEQIDLYRVLDGQLYIPGHDATQNWDWGNFYRRGDKGEWKKYRTIPGALHVYDIVLHGKRLHAALGIRGAAAVASSENGGSDWSIQALGRGRVYALLSIGGELFAIKTFRQTRIPRPGIARLMPGNGFQPVFGYTKERVFPRTDFTDNQARMTRLTPVGDDVLYLGADVHNDHQIQPFGLYLAILREGQLDFVRIGLPEELTPRDLLLRGDQVYLLASATKGSVTRNQVLAVEIDQLSKEKRPKILGLLTSLYSPTEDAGHPWRRILVFDYPTFARSFEEMNGDFYFGMGMEIVDENNWRRDELQAETGRILRVQPGK</sequence>
<dbReference type="STRING" id="631362.Thi970DRAFT_01102"/>
<evidence type="ECO:0000313" key="2">
    <source>
        <dbReference type="Proteomes" id="UP000002964"/>
    </source>
</evidence>
<reference evidence="1 2" key="2">
    <citation type="submission" date="2011-11" db="EMBL/GenBank/DDBJ databases">
        <authorList>
            <consortium name="US DOE Joint Genome Institute"/>
            <person name="Lucas S."/>
            <person name="Han J."/>
            <person name="Lapidus A."/>
            <person name="Cheng J.-F."/>
            <person name="Goodwin L."/>
            <person name="Pitluck S."/>
            <person name="Peters L."/>
            <person name="Ovchinnikova G."/>
            <person name="Zhang X."/>
            <person name="Detter J.C."/>
            <person name="Han C."/>
            <person name="Tapia R."/>
            <person name="Land M."/>
            <person name="Hauser L."/>
            <person name="Kyrpides N."/>
            <person name="Ivanova N."/>
            <person name="Pagani I."/>
            <person name="Vogl K."/>
            <person name="Liu Z."/>
            <person name="Overmann J."/>
            <person name="Frigaard N.-U."/>
            <person name="Bryant D."/>
            <person name="Woyke T."/>
        </authorList>
    </citation>
    <scope>NUCLEOTIDE SEQUENCE [LARGE SCALE GENOMIC DNA]</scope>
    <source>
        <strain evidence="1 2">970</strain>
    </source>
</reference>
<accession>H8YYB1</accession>
<name>H8YYB1_9GAMM</name>
<dbReference type="eggNOG" id="ENOG503255I">
    <property type="taxonomic scope" value="Bacteria"/>
</dbReference>
<dbReference type="Proteomes" id="UP000002964">
    <property type="component" value="Unassembled WGS sequence"/>
</dbReference>
<gene>
    <name evidence="1" type="ORF">Thi970DRAFT_01102</name>
</gene>
<dbReference type="HOGENOM" id="CLU_034825_0_0_6"/>
<reference evidence="2" key="1">
    <citation type="submission" date="2011-06" db="EMBL/GenBank/DDBJ databases">
        <authorList>
            <consortium name="US DOE Joint Genome Institute (JGI-PGF)"/>
            <person name="Lucas S."/>
            <person name="Han J."/>
            <person name="Lapidus A."/>
            <person name="Cheng J.-F."/>
            <person name="Goodwin L."/>
            <person name="Pitluck S."/>
            <person name="Peters L."/>
            <person name="Land M.L."/>
            <person name="Hauser L."/>
            <person name="Vogl K."/>
            <person name="Liu Z."/>
            <person name="Overmann J."/>
            <person name="Frigaard N.-U."/>
            <person name="Bryant D.A."/>
            <person name="Woyke T.J."/>
        </authorList>
    </citation>
    <scope>NUCLEOTIDE SEQUENCE [LARGE SCALE GENOMIC DNA]</scope>
    <source>
        <strain evidence="2">970</strain>
    </source>
</reference>
<proteinExistence type="predicted"/>
<dbReference type="AlphaFoldDB" id="H8YYB1"/>
<keyword evidence="2" id="KW-1185">Reference proteome</keyword>
<organism evidence="1 2">
    <name type="scientific">Thiorhodovibrio frisius</name>
    <dbReference type="NCBI Taxonomy" id="631362"/>
    <lineage>
        <taxon>Bacteria</taxon>
        <taxon>Pseudomonadati</taxon>
        <taxon>Pseudomonadota</taxon>
        <taxon>Gammaproteobacteria</taxon>
        <taxon>Chromatiales</taxon>
        <taxon>Chromatiaceae</taxon>
        <taxon>Thiorhodovibrio</taxon>
    </lineage>
</organism>
<protein>
    <submittedName>
        <fullName evidence="1">Uncharacterized protein</fullName>
    </submittedName>
</protein>
<evidence type="ECO:0000313" key="1">
    <source>
        <dbReference type="EMBL" id="EIC23437.1"/>
    </source>
</evidence>